<evidence type="ECO:0000313" key="10">
    <source>
        <dbReference type="Proteomes" id="UP000650833"/>
    </source>
</evidence>
<keyword evidence="5" id="KW-0636">Prenylation</keyword>
<dbReference type="GO" id="GO:0016192">
    <property type="term" value="P:vesicle-mediated transport"/>
    <property type="evidence" value="ECO:0007669"/>
    <property type="project" value="InterPro"/>
</dbReference>
<gene>
    <name evidence="9" type="ORF">INT46_007104</name>
</gene>
<feature type="domain" description="Coiled-coil SMC6 And NSE5 INteracting (CANIN)" evidence="8">
    <location>
        <begin position="70"/>
        <end position="438"/>
    </location>
</feature>
<protein>
    <recommendedName>
        <fullName evidence="8">Coiled-coil SMC6 And NSE5 INteracting (CANIN) domain-containing protein</fullName>
    </recommendedName>
</protein>
<dbReference type="InterPro" id="IPR027417">
    <property type="entry name" value="P-loop_NTPase"/>
</dbReference>
<keyword evidence="2" id="KW-0547">Nucleotide-binding</keyword>
<dbReference type="GO" id="GO:0005525">
    <property type="term" value="F:GTP binding"/>
    <property type="evidence" value="ECO:0007669"/>
    <property type="project" value="UniProtKB-KW"/>
</dbReference>
<dbReference type="OrthoDB" id="245989at2759"/>
<dbReference type="InterPro" id="IPR044276">
    <property type="entry name" value="CANIN_dom"/>
</dbReference>
<dbReference type="SMART" id="SM00173">
    <property type="entry name" value="RAS"/>
    <property type="match status" value="1"/>
</dbReference>
<dbReference type="PANTHER" id="PTHR47981">
    <property type="entry name" value="RAB FAMILY"/>
    <property type="match status" value="1"/>
</dbReference>
<dbReference type="InterPro" id="IPR005225">
    <property type="entry name" value="Small_GTP-bd"/>
</dbReference>
<feature type="compositionally biased region" description="Basic residues" evidence="7">
    <location>
        <begin position="1"/>
        <end position="13"/>
    </location>
</feature>
<accession>A0A8H7QVE5</accession>
<keyword evidence="3" id="KW-0342">GTP-binding</keyword>
<dbReference type="Pfam" id="PF00071">
    <property type="entry name" value="Ras"/>
    <property type="match status" value="1"/>
</dbReference>
<dbReference type="Gene3D" id="3.40.50.300">
    <property type="entry name" value="P-loop containing nucleotide triphosphate hydrolases"/>
    <property type="match status" value="1"/>
</dbReference>
<dbReference type="SMART" id="SM00175">
    <property type="entry name" value="RAB"/>
    <property type="match status" value="1"/>
</dbReference>
<name>A0A8H7QVE5_9FUNG</name>
<evidence type="ECO:0000259" key="8">
    <source>
        <dbReference type="Pfam" id="PF14816"/>
    </source>
</evidence>
<evidence type="ECO:0000256" key="5">
    <source>
        <dbReference type="ARBA" id="ARBA00023289"/>
    </source>
</evidence>
<dbReference type="PROSITE" id="PS51420">
    <property type="entry name" value="RHO"/>
    <property type="match status" value="1"/>
</dbReference>
<dbReference type="Proteomes" id="UP000650833">
    <property type="component" value="Unassembled WGS sequence"/>
</dbReference>
<keyword evidence="4" id="KW-0449">Lipoprotein</keyword>
<evidence type="ECO:0000256" key="4">
    <source>
        <dbReference type="ARBA" id="ARBA00023288"/>
    </source>
</evidence>
<dbReference type="SMART" id="SM00176">
    <property type="entry name" value="RAN"/>
    <property type="match status" value="1"/>
</dbReference>
<keyword evidence="10" id="KW-1185">Reference proteome</keyword>
<dbReference type="SUPFAM" id="SSF52540">
    <property type="entry name" value="P-loop containing nucleoside triphosphate hydrolases"/>
    <property type="match status" value="1"/>
</dbReference>
<dbReference type="GO" id="GO:0005802">
    <property type="term" value="C:trans-Golgi network"/>
    <property type="evidence" value="ECO:0007669"/>
    <property type="project" value="InterPro"/>
</dbReference>
<evidence type="ECO:0000256" key="3">
    <source>
        <dbReference type="ARBA" id="ARBA00023134"/>
    </source>
</evidence>
<comment type="caution">
    <text evidence="9">The sequence shown here is derived from an EMBL/GenBank/DDBJ whole genome shotgun (WGS) entry which is preliminary data.</text>
</comment>
<dbReference type="NCBIfam" id="TIGR00231">
    <property type="entry name" value="small_GTP"/>
    <property type="match status" value="1"/>
</dbReference>
<dbReference type="PANTHER" id="PTHR47981:SF39">
    <property type="entry name" value="RAS-RELATED PROTEIN RAB"/>
    <property type="match status" value="1"/>
</dbReference>
<feature type="region of interest" description="Disordered" evidence="7">
    <location>
        <begin position="1"/>
        <end position="24"/>
    </location>
</feature>
<evidence type="ECO:0000256" key="7">
    <source>
        <dbReference type="SAM" id="MobiDB-lite"/>
    </source>
</evidence>
<dbReference type="InterPro" id="IPR001806">
    <property type="entry name" value="Small_GTPase"/>
</dbReference>
<dbReference type="Pfam" id="PF14816">
    <property type="entry name" value="CANIN"/>
    <property type="match status" value="1"/>
</dbReference>
<dbReference type="GO" id="GO:0003924">
    <property type="term" value="F:GTPase activity"/>
    <property type="evidence" value="ECO:0007669"/>
    <property type="project" value="InterPro"/>
</dbReference>
<dbReference type="AlphaFoldDB" id="A0A8H7QVE5"/>
<evidence type="ECO:0000256" key="1">
    <source>
        <dbReference type="ARBA" id="ARBA00006270"/>
    </source>
</evidence>
<comment type="similarity">
    <text evidence="1">Belongs to the small GTPase superfamily. Rab family.</text>
</comment>
<evidence type="ECO:0000256" key="6">
    <source>
        <dbReference type="SAM" id="Coils"/>
    </source>
</evidence>
<proteinExistence type="inferred from homology"/>
<dbReference type="CDD" id="cd04107">
    <property type="entry name" value="Rab32_Rab38"/>
    <property type="match status" value="1"/>
</dbReference>
<dbReference type="InterPro" id="IPR030697">
    <property type="entry name" value="Rab29/Rab38/Rab32"/>
</dbReference>
<dbReference type="FunFam" id="3.40.50.300:FF:000222">
    <property type="entry name" value="RAB32, member RAS oncogene family"/>
    <property type="match status" value="1"/>
</dbReference>
<dbReference type="SMART" id="SM00174">
    <property type="entry name" value="RHO"/>
    <property type="match status" value="1"/>
</dbReference>
<dbReference type="PRINTS" id="PR00449">
    <property type="entry name" value="RASTRNSFRMNG"/>
</dbReference>
<dbReference type="GO" id="GO:0005770">
    <property type="term" value="C:late endosome"/>
    <property type="evidence" value="ECO:0007669"/>
    <property type="project" value="TreeGrafter"/>
</dbReference>
<dbReference type="PROSITE" id="PS51421">
    <property type="entry name" value="RAS"/>
    <property type="match status" value="1"/>
</dbReference>
<dbReference type="EMBL" id="JAEPRC010000349">
    <property type="protein sequence ID" value="KAG2199484.1"/>
    <property type="molecule type" value="Genomic_DNA"/>
</dbReference>
<evidence type="ECO:0000256" key="2">
    <source>
        <dbReference type="ARBA" id="ARBA00022741"/>
    </source>
</evidence>
<dbReference type="PROSITE" id="PS51419">
    <property type="entry name" value="RAB"/>
    <property type="match status" value="1"/>
</dbReference>
<keyword evidence="6" id="KW-0175">Coiled coil</keyword>
<sequence>MSLHLPKRAKRLRQRDTDEDEGTIISNKECDRDEAVQSILDKKKQRRELDNELERLSLLLKKDMAEAASNDLNISMGEFDSNDMKAEDEFEINETYKSVFNDNFMLDSAEISDEETEGELLREAARIYLNQEAQNNIDQAIDESKNTEVVESTENWHQSFFRVGSKNIRQPKLISREEGVGEKEIFLSEMSATASARAYLLQLGSMKDWHHSGWKCPSYIYQWLFEVVALELDKNTAKNALSTLFVLWSLPGSKVETQLPYICKQRYISISTFKAILLAYDAFPAALIEGILLDPDSQDIKIHAQNAENFDGEQARHLPVSQLGWMVKALGFSVRLWSKAYTAYEIRYAVRLLVQLSLDETGYLVLQEIQIAIDNCLSGMKEATWETEIKTIASDICDIVTSTKRQIHLLDCTKMINERSHYFRRIIAVTCLERCLDKEVPGSVDYISTDQSLIRQIHQIFMNKEGFFMKRDNMDFEECFVRLSMLDAAMSVNDSEIRMDAKFVLEIADELHKIGLSIGAHIGVMKKTLAKEIIQRVSSRLTFILGKNTEAREYLFKILVVGDLGTGKTSIIRRYVHNIFSSNYKSTIGVDFALKVIQWGPDWIVRLQLWDIAGQERFGNMTRVYYKEALGAIVVYDVTRPQTFEGVTKWKNDIDTKVALPDAWGGGQIPVILLANKSDLVQEGHGQHANPTELDQFCQENGFIKWFETSAKDNSNIEEAARHLITSILKLEEENADNVVNDENTVHLDQQQQQQQQQNNGCC</sequence>
<feature type="coiled-coil region" evidence="6">
    <location>
        <begin position="32"/>
        <end position="66"/>
    </location>
</feature>
<evidence type="ECO:0000313" key="9">
    <source>
        <dbReference type="EMBL" id="KAG2199484.1"/>
    </source>
</evidence>
<reference evidence="9" key="1">
    <citation type="submission" date="2020-12" db="EMBL/GenBank/DDBJ databases">
        <title>Metabolic potential, ecology and presence of endohyphal bacteria is reflected in genomic diversity of Mucoromycotina.</title>
        <authorList>
            <person name="Muszewska A."/>
            <person name="Okrasinska A."/>
            <person name="Steczkiewicz K."/>
            <person name="Drgas O."/>
            <person name="Orlowska M."/>
            <person name="Perlinska-Lenart U."/>
            <person name="Aleksandrzak-Piekarczyk T."/>
            <person name="Szatraj K."/>
            <person name="Zielenkiewicz U."/>
            <person name="Pilsyk S."/>
            <person name="Malc E."/>
            <person name="Mieczkowski P."/>
            <person name="Kruszewska J.S."/>
            <person name="Biernat P."/>
            <person name="Pawlowska J."/>
        </authorList>
    </citation>
    <scope>NUCLEOTIDE SEQUENCE</scope>
    <source>
        <strain evidence="9">CBS 226.32</strain>
    </source>
</reference>
<dbReference type="PROSITE" id="PS51417">
    <property type="entry name" value="ARF"/>
    <property type="match status" value="1"/>
</dbReference>
<organism evidence="9 10">
    <name type="scientific">Mucor plumbeus</name>
    <dbReference type="NCBI Taxonomy" id="97098"/>
    <lineage>
        <taxon>Eukaryota</taxon>
        <taxon>Fungi</taxon>
        <taxon>Fungi incertae sedis</taxon>
        <taxon>Mucoromycota</taxon>
        <taxon>Mucoromycotina</taxon>
        <taxon>Mucoromycetes</taxon>
        <taxon>Mucorales</taxon>
        <taxon>Mucorineae</taxon>
        <taxon>Mucoraceae</taxon>
        <taxon>Mucor</taxon>
    </lineage>
</organism>